<dbReference type="Pfam" id="PF07679">
    <property type="entry name" value="I-set"/>
    <property type="match status" value="1"/>
</dbReference>
<evidence type="ECO:0000256" key="4">
    <source>
        <dbReference type="ARBA" id="ARBA00022729"/>
    </source>
</evidence>
<keyword evidence="4" id="KW-0732">Signal</keyword>
<dbReference type="SUPFAM" id="SSF48726">
    <property type="entry name" value="Immunoglobulin"/>
    <property type="match status" value="1"/>
</dbReference>
<evidence type="ECO:0000256" key="1">
    <source>
        <dbReference type="ARBA" id="ARBA00004251"/>
    </source>
</evidence>
<keyword evidence="6 11" id="KW-0472">Membrane</keyword>
<feature type="domain" description="Ig-like" evidence="12">
    <location>
        <begin position="158"/>
        <end position="243"/>
    </location>
</feature>
<evidence type="ECO:0000256" key="10">
    <source>
        <dbReference type="ARBA" id="ARBA00023319"/>
    </source>
</evidence>
<name>A0A9D3QA26_MEGAT</name>
<dbReference type="OrthoDB" id="6353782at2759"/>
<proteinExistence type="predicted"/>
<keyword evidence="10" id="KW-0393">Immunoglobulin domain</keyword>
<keyword evidence="9" id="KW-0325">Glycoprotein</keyword>
<evidence type="ECO:0000256" key="3">
    <source>
        <dbReference type="ARBA" id="ARBA00022692"/>
    </source>
</evidence>
<dbReference type="Gene3D" id="2.60.40.10">
    <property type="entry name" value="Immunoglobulins"/>
    <property type="match status" value="2"/>
</dbReference>
<comment type="caution">
    <text evidence="13">The sequence shown here is derived from an EMBL/GenBank/DDBJ whole genome shotgun (WGS) entry which is preliminary data.</text>
</comment>
<evidence type="ECO:0000256" key="6">
    <source>
        <dbReference type="ARBA" id="ARBA00023136"/>
    </source>
</evidence>
<dbReference type="Proteomes" id="UP001046870">
    <property type="component" value="Chromosome 3"/>
</dbReference>
<evidence type="ECO:0000256" key="8">
    <source>
        <dbReference type="ARBA" id="ARBA00023170"/>
    </source>
</evidence>
<dbReference type="InterPro" id="IPR013783">
    <property type="entry name" value="Ig-like_fold"/>
</dbReference>
<organism evidence="13 14">
    <name type="scientific">Megalops atlanticus</name>
    <name type="common">Tarpon</name>
    <name type="synonym">Clupea gigantea</name>
    <dbReference type="NCBI Taxonomy" id="7932"/>
    <lineage>
        <taxon>Eukaryota</taxon>
        <taxon>Metazoa</taxon>
        <taxon>Chordata</taxon>
        <taxon>Craniata</taxon>
        <taxon>Vertebrata</taxon>
        <taxon>Euteleostomi</taxon>
        <taxon>Actinopterygii</taxon>
        <taxon>Neopterygii</taxon>
        <taxon>Teleostei</taxon>
        <taxon>Elopiformes</taxon>
        <taxon>Megalopidae</taxon>
        <taxon>Megalops</taxon>
    </lineage>
</organism>
<dbReference type="GO" id="GO:0009897">
    <property type="term" value="C:external side of plasma membrane"/>
    <property type="evidence" value="ECO:0007669"/>
    <property type="project" value="TreeGrafter"/>
</dbReference>
<comment type="subcellular location">
    <subcellularLocation>
        <location evidence="1">Cell membrane</location>
        <topology evidence="1">Single-pass type I membrane protein</topology>
    </subcellularLocation>
</comment>
<dbReference type="GO" id="GO:0006955">
    <property type="term" value="P:immune response"/>
    <property type="evidence" value="ECO:0007669"/>
    <property type="project" value="TreeGrafter"/>
</dbReference>
<keyword evidence="2" id="KW-1003">Cell membrane</keyword>
<dbReference type="GO" id="GO:0031295">
    <property type="term" value="P:T cell costimulation"/>
    <property type="evidence" value="ECO:0007669"/>
    <property type="project" value="TreeGrafter"/>
</dbReference>
<evidence type="ECO:0000256" key="11">
    <source>
        <dbReference type="SAM" id="Phobius"/>
    </source>
</evidence>
<gene>
    <name evidence="13" type="ORF">MATL_G00039970</name>
</gene>
<protein>
    <recommendedName>
        <fullName evidence="12">Ig-like domain-containing protein</fullName>
    </recommendedName>
</protein>
<keyword evidence="5 11" id="KW-1133">Transmembrane helix</keyword>
<dbReference type="GO" id="GO:0042130">
    <property type="term" value="P:negative regulation of T cell proliferation"/>
    <property type="evidence" value="ECO:0007669"/>
    <property type="project" value="TreeGrafter"/>
</dbReference>
<evidence type="ECO:0000256" key="2">
    <source>
        <dbReference type="ARBA" id="ARBA00022475"/>
    </source>
</evidence>
<dbReference type="GO" id="GO:0071222">
    <property type="term" value="P:cellular response to lipopolysaccharide"/>
    <property type="evidence" value="ECO:0007669"/>
    <property type="project" value="TreeGrafter"/>
</dbReference>
<evidence type="ECO:0000313" key="14">
    <source>
        <dbReference type="Proteomes" id="UP001046870"/>
    </source>
</evidence>
<reference evidence="13" key="1">
    <citation type="submission" date="2021-01" db="EMBL/GenBank/DDBJ databases">
        <authorList>
            <person name="Zahm M."/>
            <person name="Roques C."/>
            <person name="Cabau C."/>
            <person name="Klopp C."/>
            <person name="Donnadieu C."/>
            <person name="Jouanno E."/>
            <person name="Lampietro C."/>
            <person name="Louis A."/>
            <person name="Herpin A."/>
            <person name="Echchiki A."/>
            <person name="Berthelot C."/>
            <person name="Parey E."/>
            <person name="Roest-Crollius H."/>
            <person name="Braasch I."/>
            <person name="Postlethwait J."/>
            <person name="Bobe J."/>
            <person name="Montfort J."/>
            <person name="Bouchez O."/>
            <person name="Begum T."/>
            <person name="Mejri S."/>
            <person name="Adams A."/>
            <person name="Chen W.-J."/>
            <person name="Guiguen Y."/>
        </authorList>
    </citation>
    <scope>NUCLEOTIDE SEQUENCE</scope>
    <source>
        <strain evidence="13">YG-15Mar2019-1</strain>
        <tissue evidence="13">Brain</tissue>
    </source>
</reference>
<dbReference type="InterPro" id="IPR051713">
    <property type="entry name" value="T-cell_Activation_Regulation"/>
</dbReference>
<dbReference type="PANTHER" id="PTHR25466">
    <property type="entry name" value="T-LYMPHOCYTE ACTIVATION ANTIGEN"/>
    <property type="match status" value="1"/>
</dbReference>
<dbReference type="GO" id="GO:0007166">
    <property type="term" value="P:cell surface receptor signaling pathway"/>
    <property type="evidence" value="ECO:0007669"/>
    <property type="project" value="TreeGrafter"/>
</dbReference>
<feature type="transmembrane region" description="Helical" evidence="11">
    <location>
        <begin position="20"/>
        <end position="41"/>
    </location>
</feature>
<dbReference type="PROSITE" id="PS50835">
    <property type="entry name" value="IG_LIKE"/>
    <property type="match status" value="1"/>
</dbReference>
<sequence>MGLGWQVWRACSLPAHKRLWIPWCLSHPALMQLLLYLLLLVMHTGRSMPVPGRRVFAELHKRAVLSAEYLHEDENNPVTKVEWRMLNKSKLILIQNVGNNSTCFGEYHNRTHYYFNNNTIILDAIRKEDEGVYQVSMVHKNTSVISVNITLSLVAVPPSAPRITVSMNNSLMVLVLKCEAEEGTELSYHWLKSGQSLPEDERHSLREENTTLQVNNLSSTDCVNYTCVAASDLGRTEEHFHLTGNTTLTCSANSTANFLNLKVILSISAAVICTLGLCVVIWCTNKHYQEIQQWLRDMCSKDRRTNSRRGQRRRTDEANVADLVYDEIRDEQAAPAAQEVVQLPYVYTDFIPSWHSAGRGQSATQIEDFGYSTIGPLKMHSPSPT</sequence>
<evidence type="ECO:0000259" key="12">
    <source>
        <dbReference type="PROSITE" id="PS50835"/>
    </source>
</evidence>
<dbReference type="InterPro" id="IPR007110">
    <property type="entry name" value="Ig-like_dom"/>
</dbReference>
<evidence type="ECO:0000256" key="9">
    <source>
        <dbReference type="ARBA" id="ARBA00023180"/>
    </source>
</evidence>
<dbReference type="AlphaFoldDB" id="A0A9D3QA26"/>
<dbReference type="InterPro" id="IPR036179">
    <property type="entry name" value="Ig-like_dom_sf"/>
</dbReference>
<dbReference type="PANTHER" id="PTHR25466:SF9">
    <property type="entry name" value="FIBRONECTIN TYPE-III DOMAIN-CONTAINING PROTEIN"/>
    <property type="match status" value="1"/>
</dbReference>
<dbReference type="InterPro" id="IPR013098">
    <property type="entry name" value="Ig_I-set"/>
</dbReference>
<dbReference type="GO" id="GO:0042102">
    <property type="term" value="P:positive regulation of T cell proliferation"/>
    <property type="evidence" value="ECO:0007669"/>
    <property type="project" value="TreeGrafter"/>
</dbReference>
<accession>A0A9D3QA26</accession>
<keyword evidence="7" id="KW-1015">Disulfide bond</keyword>
<dbReference type="EMBL" id="JAFDVH010000003">
    <property type="protein sequence ID" value="KAG7483587.1"/>
    <property type="molecule type" value="Genomic_DNA"/>
</dbReference>
<keyword evidence="14" id="KW-1185">Reference proteome</keyword>
<evidence type="ECO:0000256" key="7">
    <source>
        <dbReference type="ARBA" id="ARBA00023157"/>
    </source>
</evidence>
<evidence type="ECO:0000313" key="13">
    <source>
        <dbReference type="EMBL" id="KAG7483587.1"/>
    </source>
</evidence>
<keyword evidence="3 11" id="KW-0812">Transmembrane</keyword>
<feature type="transmembrane region" description="Helical" evidence="11">
    <location>
        <begin position="263"/>
        <end position="282"/>
    </location>
</feature>
<keyword evidence="8" id="KW-0675">Receptor</keyword>
<evidence type="ECO:0000256" key="5">
    <source>
        <dbReference type="ARBA" id="ARBA00022989"/>
    </source>
</evidence>